<dbReference type="EMBL" id="BAABHC010000014">
    <property type="protein sequence ID" value="GAA4434794.1"/>
    <property type="molecule type" value="Genomic_DNA"/>
</dbReference>
<name>A0ABP8LU93_9BACT</name>
<keyword evidence="2" id="KW-1185">Reference proteome</keyword>
<reference evidence="2" key="1">
    <citation type="journal article" date="2019" name="Int. J. Syst. Evol. Microbiol.">
        <title>The Global Catalogue of Microorganisms (GCM) 10K type strain sequencing project: providing services to taxonomists for standard genome sequencing and annotation.</title>
        <authorList>
            <consortium name="The Broad Institute Genomics Platform"/>
            <consortium name="The Broad Institute Genome Sequencing Center for Infectious Disease"/>
            <person name="Wu L."/>
            <person name="Ma J."/>
        </authorList>
    </citation>
    <scope>NUCLEOTIDE SEQUENCE [LARGE SCALE GENOMIC DNA]</scope>
    <source>
        <strain evidence="2">JCM 17926</strain>
    </source>
</reference>
<sequence>MESNILYYSTNTKIAFRINQDYYHGKHFVWCCPVFNPSAEHRHSKFADIPPSSNPHNIYCRLKEDIKGRDRDSSKIKANKRGLKAGAAFKLKEGVITESQYGEIVHMINKASFEEFTPYIYVIREDMVNARVNRVSVKKTANPLGVEYQIADLDKSEFEILDIQL</sequence>
<comment type="caution">
    <text evidence="1">The sequence shown here is derived from an EMBL/GenBank/DDBJ whole genome shotgun (WGS) entry which is preliminary data.</text>
</comment>
<proteinExistence type="predicted"/>
<evidence type="ECO:0000313" key="1">
    <source>
        <dbReference type="EMBL" id="GAA4434794.1"/>
    </source>
</evidence>
<dbReference type="Proteomes" id="UP001500552">
    <property type="component" value="Unassembled WGS sequence"/>
</dbReference>
<evidence type="ECO:0000313" key="2">
    <source>
        <dbReference type="Proteomes" id="UP001500552"/>
    </source>
</evidence>
<dbReference type="RefSeq" id="WP_345159658.1">
    <property type="nucleotide sequence ID" value="NZ_BAABHC010000014.1"/>
</dbReference>
<gene>
    <name evidence="1" type="ORF">GCM10023188_26170</name>
</gene>
<protein>
    <submittedName>
        <fullName evidence="1">Uncharacterized protein</fullName>
    </submittedName>
</protein>
<organism evidence="1 2">
    <name type="scientific">Pontibacter saemangeumensis</name>
    <dbReference type="NCBI Taxonomy" id="1084525"/>
    <lineage>
        <taxon>Bacteria</taxon>
        <taxon>Pseudomonadati</taxon>
        <taxon>Bacteroidota</taxon>
        <taxon>Cytophagia</taxon>
        <taxon>Cytophagales</taxon>
        <taxon>Hymenobacteraceae</taxon>
        <taxon>Pontibacter</taxon>
    </lineage>
</organism>
<accession>A0ABP8LU93</accession>